<sequence>MQRREFLQSLGLAGLGVSLGSLKSAAAESPGSGTREIYELRRYELRRGPMVQRLDDFLREAAIPAWNRAGVQPVGVFDVALGPESPTRYVLLPCRSLQHWLEAMEACHADPKVQSHPFFQATPTDPPYVRYESSLLIAFEGMPKLELPPQTADRKPPLFELRIYESHSDRAHRKKVEMFNVGEIALFKRTGLRPVFFGSTLIGPRLPNLTYMLVFDDLNARDAAWRTFVADPEWKKLSNTPGYTDAEIVTNITNHLLRPAGGSQI</sequence>
<evidence type="ECO:0000313" key="3">
    <source>
        <dbReference type="Proteomes" id="UP000477311"/>
    </source>
</evidence>
<dbReference type="PROSITE" id="PS51318">
    <property type="entry name" value="TAT"/>
    <property type="match status" value="1"/>
</dbReference>
<dbReference type="InterPro" id="IPR006311">
    <property type="entry name" value="TAT_signal"/>
</dbReference>
<accession>A0A6M1RVP9</accession>
<feature type="domain" description="NIPSNAP" evidence="1">
    <location>
        <begin position="38"/>
        <end position="114"/>
    </location>
</feature>
<gene>
    <name evidence="2" type="ORF">G4L39_08695</name>
</gene>
<evidence type="ECO:0000259" key="1">
    <source>
        <dbReference type="Pfam" id="PF07978"/>
    </source>
</evidence>
<dbReference type="InterPro" id="IPR011008">
    <property type="entry name" value="Dimeric_a/b-barrel"/>
</dbReference>
<feature type="domain" description="NIPSNAP" evidence="1">
    <location>
        <begin position="159"/>
        <end position="261"/>
    </location>
</feature>
<dbReference type="SUPFAM" id="SSF54909">
    <property type="entry name" value="Dimeric alpha+beta barrel"/>
    <property type="match status" value="2"/>
</dbReference>
<comment type="caution">
    <text evidence="2">The sequence shown here is derived from an EMBL/GenBank/DDBJ whole genome shotgun (WGS) entry which is preliminary data.</text>
</comment>
<dbReference type="Gene3D" id="3.30.70.100">
    <property type="match status" value="2"/>
</dbReference>
<proteinExistence type="predicted"/>
<dbReference type="EMBL" id="JAAKYA010000053">
    <property type="protein sequence ID" value="NGO39471.1"/>
    <property type="molecule type" value="Genomic_DNA"/>
</dbReference>
<dbReference type="InterPro" id="IPR012577">
    <property type="entry name" value="NIPSNAP"/>
</dbReference>
<keyword evidence="3" id="KW-1185">Reference proteome</keyword>
<dbReference type="Proteomes" id="UP000477311">
    <property type="component" value="Unassembled WGS sequence"/>
</dbReference>
<dbReference type="RefSeq" id="WP_165107501.1">
    <property type="nucleotide sequence ID" value="NZ_JAAKYA010000053.1"/>
</dbReference>
<organism evidence="2 3">
    <name type="scientific">Limisphaera ngatamarikiensis</name>
    <dbReference type="NCBI Taxonomy" id="1324935"/>
    <lineage>
        <taxon>Bacteria</taxon>
        <taxon>Pseudomonadati</taxon>
        <taxon>Verrucomicrobiota</taxon>
        <taxon>Verrucomicrobiia</taxon>
        <taxon>Limisphaerales</taxon>
        <taxon>Limisphaeraceae</taxon>
        <taxon>Limisphaera</taxon>
    </lineage>
</organism>
<dbReference type="AlphaFoldDB" id="A0A6M1RVP9"/>
<protein>
    <submittedName>
        <fullName evidence="2">NIPSNAP family containing protein</fullName>
    </submittedName>
</protein>
<reference evidence="2 3" key="1">
    <citation type="submission" date="2020-02" db="EMBL/GenBank/DDBJ databases">
        <title>Draft genome sequence of Limisphaera ngatamarikiensis NGM72.4T, a thermophilic Verrucomicrobia grouped in subdivision 3.</title>
        <authorList>
            <person name="Carere C.R."/>
            <person name="Steen J."/>
            <person name="Hugenholtz P."/>
            <person name="Stott M.B."/>
        </authorList>
    </citation>
    <scope>NUCLEOTIDE SEQUENCE [LARGE SCALE GENOMIC DNA]</scope>
    <source>
        <strain evidence="2 3">NGM72.4</strain>
    </source>
</reference>
<evidence type="ECO:0000313" key="2">
    <source>
        <dbReference type="EMBL" id="NGO39471.1"/>
    </source>
</evidence>
<name>A0A6M1RVP9_9BACT</name>
<dbReference type="Pfam" id="PF07978">
    <property type="entry name" value="NIPSNAP"/>
    <property type="match status" value="2"/>
</dbReference>